<sequence>MSTILCASSNDEQANVAQGADKLIHDCRLQRICDGFETCPNPAILATNYMIVIDLLTTGAQLSIGRRQLAPFAVDFLGG</sequence>
<gene>
    <name evidence="1" type="ORF">A5742_15540</name>
</gene>
<evidence type="ECO:0000313" key="1">
    <source>
        <dbReference type="EMBL" id="OMC32762.1"/>
    </source>
</evidence>
<reference evidence="1 2" key="1">
    <citation type="submission" date="2016-07" db="EMBL/GenBank/DDBJ databases">
        <authorList>
            <person name="Sutton G."/>
            <person name="Brinkac L."/>
            <person name="Sanka R."/>
            <person name="Adams M."/>
            <person name="Lau E."/>
            <person name="Kumar A."/>
            <person name="Macaden R."/>
        </authorList>
    </citation>
    <scope>NUCLEOTIDE SEQUENCE [LARGE SCALE GENOMIC DNA]</scope>
    <source>
        <strain evidence="1 2">GA-0871</strain>
    </source>
</reference>
<evidence type="ECO:0000313" key="2">
    <source>
        <dbReference type="Proteomes" id="UP000187001"/>
    </source>
</evidence>
<protein>
    <submittedName>
        <fullName evidence="1">Uncharacterized protein</fullName>
    </submittedName>
</protein>
<dbReference type="AlphaFoldDB" id="A0ABD6QCQ3"/>
<proteinExistence type="predicted"/>
<dbReference type="EMBL" id="MBER01000184">
    <property type="protein sequence ID" value="OMC32762.1"/>
    <property type="molecule type" value="Genomic_DNA"/>
</dbReference>
<accession>A0ABD6QCQ3</accession>
<name>A0ABD6QCQ3_MYCFO</name>
<organism evidence="1 2">
    <name type="scientific">Mycolicibacterium fortuitum</name>
    <name type="common">Mycobacterium fortuitum</name>
    <dbReference type="NCBI Taxonomy" id="1766"/>
    <lineage>
        <taxon>Bacteria</taxon>
        <taxon>Bacillati</taxon>
        <taxon>Actinomycetota</taxon>
        <taxon>Actinomycetes</taxon>
        <taxon>Mycobacteriales</taxon>
        <taxon>Mycobacteriaceae</taxon>
        <taxon>Mycolicibacterium</taxon>
    </lineage>
</organism>
<comment type="caution">
    <text evidence="1">The sequence shown here is derived from an EMBL/GenBank/DDBJ whole genome shotgun (WGS) entry which is preliminary data.</text>
</comment>
<dbReference type="Proteomes" id="UP000187001">
    <property type="component" value="Unassembled WGS sequence"/>
</dbReference>